<dbReference type="GO" id="GO:0004180">
    <property type="term" value="F:carboxypeptidase activity"/>
    <property type="evidence" value="ECO:0007669"/>
    <property type="project" value="UniProtKB-KW"/>
</dbReference>
<name>A0A1D8AZX2_9BACT</name>
<dbReference type="Gene3D" id="3.90.1310.10">
    <property type="entry name" value="Penicillin-binding protein 2a (Domain 2)"/>
    <property type="match status" value="1"/>
</dbReference>
<dbReference type="GO" id="GO:0005886">
    <property type="term" value="C:plasma membrane"/>
    <property type="evidence" value="ECO:0007669"/>
    <property type="project" value="TreeGrafter"/>
</dbReference>
<dbReference type="PANTHER" id="PTHR30627:SF1">
    <property type="entry name" value="PEPTIDOGLYCAN D,D-TRANSPEPTIDASE FTSI"/>
    <property type="match status" value="1"/>
</dbReference>
<dbReference type="EMBL" id="CP016094">
    <property type="protein sequence ID" value="AOS46417.1"/>
    <property type="molecule type" value="Genomic_DNA"/>
</dbReference>
<dbReference type="SUPFAM" id="SSF56519">
    <property type="entry name" value="Penicillin binding protein dimerisation domain"/>
    <property type="match status" value="1"/>
</dbReference>
<dbReference type="InterPro" id="IPR050515">
    <property type="entry name" value="Beta-lactam/transpept"/>
</dbReference>
<dbReference type="InterPro" id="IPR001460">
    <property type="entry name" value="PCN-bd_Tpept"/>
</dbReference>
<keyword evidence="2" id="KW-0645">Protease</keyword>
<feature type="domain" description="Penicillin-binding protein transpeptidase" evidence="4">
    <location>
        <begin position="279"/>
        <end position="590"/>
    </location>
</feature>
<evidence type="ECO:0000256" key="2">
    <source>
        <dbReference type="ARBA" id="ARBA00022645"/>
    </source>
</evidence>
<dbReference type="Gene3D" id="3.40.710.10">
    <property type="entry name" value="DD-peptidase/beta-lactamase superfamily"/>
    <property type="match status" value="1"/>
</dbReference>
<dbReference type="PANTHER" id="PTHR30627">
    <property type="entry name" value="PEPTIDOGLYCAN D,D-TRANSPEPTIDASE"/>
    <property type="match status" value="1"/>
</dbReference>
<evidence type="ECO:0000256" key="3">
    <source>
        <dbReference type="ARBA" id="ARBA00023136"/>
    </source>
</evidence>
<proteinExistence type="predicted"/>
<dbReference type="Proteomes" id="UP000095228">
    <property type="component" value="Chromosome"/>
</dbReference>
<dbReference type="InterPro" id="IPR005311">
    <property type="entry name" value="PBP_dimer"/>
</dbReference>
<dbReference type="STRING" id="1838286.Verru16b_03523"/>
<keyword evidence="3" id="KW-0472">Membrane</keyword>
<dbReference type="PATRIC" id="fig|1838286.3.peg.3556"/>
<evidence type="ECO:0000313" key="6">
    <source>
        <dbReference type="EMBL" id="AOS46417.1"/>
    </source>
</evidence>
<keyword evidence="2" id="KW-0378">Hydrolase</keyword>
<dbReference type="KEGG" id="obg:Verru16b_03523"/>
<dbReference type="GO" id="GO:0071555">
    <property type="term" value="P:cell wall organization"/>
    <property type="evidence" value="ECO:0007669"/>
    <property type="project" value="TreeGrafter"/>
</dbReference>
<accession>A0A1D8AZX2</accession>
<evidence type="ECO:0000313" key="7">
    <source>
        <dbReference type="Proteomes" id="UP000095228"/>
    </source>
</evidence>
<dbReference type="RefSeq" id="WP_069963468.1">
    <property type="nucleotide sequence ID" value="NZ_CP016094.1"/>
</dbReference>
<evidence type="ECO:0000259" key="5">
    <source>
        <dbReference type="Pfam" id="PF03717"/>
    </source>
</evidence>
<comment type="subcellular location">
    <subcellularLocation>
        <location evidence="1">Membrane</location>
    </subcellularLocation>
</comment>
<feature type="domain" description="Penicillin-binding protein dimerisation" evidence="5">
    <location>
        <begin position="54"/>
        <end position="228"/>
    </location>
</feature>
<sequence>MSKGFATNRLTLLAVGVLICFLAVGVRLVFLHVLDREDLLAYVDKARRQIVVEHARRGAILDARGNLLATSRSEITLAVDPWALVDYLEADKNEPRRARKAAAERTKRVQLAALLGISTGELEEAFVPRQRSVDLEQDGRDGARDGRVKDRWVKLREGLDEPTYDQIAALDIRGLTANRVYRRVYPGGGLAANLIGYLNREGTSVTGAERHFDLYLKGEDGWIESEKDGTRRELAQFRSREVPARDGHDVVLTIDSVVQNIIEDELRSIAEQYNPNFATIIASDVRTGRILGMANYPSFDLNQYNKAPLEAQRNYAVTDIIEPGSTFKIVAAGAALDQGLVTPASAFDCGNPIANYKGRDLKLPKEDHPFGLLTVSEIVSHSSNRGAAHLAMLMGGEKFHEYVERFGFGASTKFQLGGEVRGLLEPPARWDGLTITRMPMGHAVAATPLQIHMAMSVVANGGALLRPQIIQEIRDADGRVIRTFEPEKRTQVMKPSTAALLAQMLHGVVGPEGTAAGFDIPGFEIAAKTGTTQKIIDGKYVNNRHVASFVGFFPASRPEIVLSVIVDDAKMAKGNAYGRAVAAPAFKNVAEQLIQYLGIQPVTPLTRNLLAMQGGAL</sequence>
<dbReference type="GO" id="GO:0008658">
    <property type="term" value="F:penicillin binding"/>
    <property type="evidence" value="ECO:0007669"/>
    <property type="project" value="InterPro"/>
</dbReference>
<dbReference type="InterPro" id="IPR012338">
    <property type="entry name" value="Beta-lactam/transpept-like"/>
</dbReference>
<evidence type="ECO:0000256" key="1">
    <source>
        <dbReference type="ARBA" id="ARBA00004370"/>
    </source>
</evidence>
<organism evidence="6 7">
    <name type="scientific">Lacunisphaera limnophila</name>
    <dbReference type="NCBI Taxonomy" id="1838286"/>
    <lineage>
        <taxon>Bacteria</taxon>
        <taxon>Pseudomonadati</taxon>
        <taxon>Verrucomicrobiota</taxon>
        <taxon>Opitutia</taxon>
        <taxon>Opitutales</taxon>
        <taxon>Opitutaceae</taxon>
        <taxon>Lacunisphaera</taxon>
    </lineage>
</organism>
<keyword evidence="7" id="KW-1185">Reference proteome</keyword>
<evidence type="ECO:0000259" key="4">
    <source>
        <dbReference type="Pfam" id="PF00905"/>
    </source>
</evidence>
<dbReference type="Gene3D" id="3.30.450.330">
    <property type="match status" value="1"/>
</dbReference>
<protein>
    <submittedName>
        <fullName evidence="6">Stage V sporulation protein D</fullName>
    </submittedName>
</protein>
<dbReference type="InterPro" id="IPR036138">
    <property type="entry name" value="PBP_dimer_sf"/>
</dbReference>
<gene>
    <name evidence="6" type="primary">spoVD_1</name>
    <name evidence="6" type="ORF">Verru16b_03523</name>
</gene>
<dbReference type="Pfam" id="PF00905">
    <property type="entry name" value="Transpeptidase"/>
    <property type="match status" value="1"/>
</dbReference>
<reference evidence="6 7" key="1">
    <citation type="submission" date="2016-06" db="EMBL/GenBank/DDBJ databases">
        <title>Three novel species with peptidoglycan cell walls form the new genus Lacunisphaera gen. nov. in the family Opitutaceae of the verrucomicrobial subdivision 4.</title>
        <authorList>
            <person name="Rast P."/>
            <person name="Gloeckner I."/>
            <person name="Jogler M."/>
            <person name="Boedeker C."/>
            <person name="Jeske O."/>
            <person name="Wiegand S."/>
            <person name="Reinhardt R."/>
            <person name="Schumann P."/>
            <person name="Rohde M."/>
            <person name="Spring S."/>
            <person name="Gloeckner F.O."/>
            <person name="Jogler C."/>
        </authorList>
    </citation>
    <scope>NUCLEOTIDE SEQUENCE [LARGE SCALE GENOMIC DNA]</scope>
    <source>
        <strain evidence="6 7">IG16b</strain>
    </source>
</reference>
<dbReference type="Pfam" id="PF03717">
    <property type="entry name" value="PBP_dimer"/>
    <property type="match status" value="1"/>
</dbReference>
<keyword evidence="2" id="KW-0121">Carboxypeptidase</keyword>
<dbReference type="OrthoDB" id="9770103at2"/>
<dbReference type="SUPFAM" id="SSF56601">
    <property type="entry name" value="beta-lactamase/transpeptidase-like"/>
    <property type="match status" value="1"/>
</dbReference>
<dbReference type="AlphaFoldDB" id="A0A1D8AZX2"/>